<keyword evidence="3" id="KW-1185">Reference proteome</keyword>
<reference evidence="2" key="2">
    <citation type="journal article" date="2022" name="Microbiol. Resour. Announc.">
        <title>Whole-Genome Sequence of Entomortierella parvispora E1425, a Mucoromycotan Fungus Associated with Burkholderiaceae-Related Endosymbiotic Bacteria.</title>
        <authorList>
            <person name="Herlambang A."/>
            <person name="Guo Y."/>
            <person name="Takashima Y."/>
            <person name="Narisawa K."/>
            <person name="Ohta H."/>
            <person name="Nishizawa T."/>
        </authorList>
    </citation>
    <scope>NUCLEOTIDE SEQUENCE</scope>
    <source>
        <strain evidence="2">E1425</strain>
    </source>
</reference>
<reference evidence="2" key="1">
    <citation type="submission" date="2021-11" db="EMBL/GenBank/DDBJ databases">
        <authorList>
            <person name="Herlambang A."/>
            <person name="Guo Y."/>
            <person name="Takashima Y."/>
            <person name="Nishizawa T."/>
        </authorList>
    </citation>
    <scope>NUCLEOTIDE SEQUENCE</scope>
    <source>
        <strain evidence="2">E1425</strain>
    </source>
</reference>
<dbReference type="AlphaFoldDB" id="A0A9P3H863"/>
<evidence type="ECO:0000313" key="3">
    <source>
        <dbReference type="Proteomes" id="UP000827284"/>
    </source>
</evidence>
<proteinExistence type="predicted"/>
<accession>A0A9P3H863</accession>
<feature type="region of interest" description="Disordered" evidence="1">
    <location>
        <begin position="1"/>
        <end position="76"/>
    </location>
</feature>
<sequence>MPNRRNQYKNKKDRKMRARQSTQSPPLPSTQLTEIQTSLTSPPPQETAASVSVAAASAPTNTRQSSRTAPRQHGPGLKILKDFEDLSLDDLYLENDHPLSAIESILNEEEDFHLFGDEFERMREKILEFVDRLIIRSIIQRGTILAIVVVEDDRQWVDQMDEQVLDLKYSIEADVEILKVDLLEYRRQKPGSEGDAKGSAKEGENNSFRAQRREILQDIKKLAGMVREKLSFLDDLTAL</sequence>
<evidence type="ECO:0000256" key="1">
    <source>
        <dbReference type="SAM" id="MobiDB-lite"/>
    </source>
</evidence>
<evidence type="ECO:0000313" key="2">
    <source>
        <dbReference type="EMBL" id="GJJ71916.1"/>
    </source>
</evidence>
<protein>
    <submittedName>
        <fullName evidence="2">Uncharacterized protein</fullName>
    </submittedName>
</protein>
<organism evidence="2 3">
    <name type="scientific">Entomortierella parvispora</name>
    <dbReference type="NCBI Taxonomy" id="205924"/>
    <lineage>
        <taxon>Eukaryota</taxon>
        <taxon>Fungi</taxon>
        <taxon>Fungi incertae sedis</taxon>
        <taxon>Mucoromycota</taxon>
        <taxon>Mortierellomycotina</taxon>
        <taxon>Mortierellomycetes</taxon>
        <taxon>Mortierellales</taxon>
        <taxon>Mortierellaceae</taxon>
        <taxon>Entomortierella</taxon>
    </lineage>
</organism>
<gene>
    <name evidence="2" type="ORF">EMPS_04273</name>
</gene>
<feature type="compositionally biased region" description="Low complexity" evidence="1">
    <location>
        <begin position="48"/>
        <end position="58"/>
    </location>
</feature>
<name>A0A9P3H863_9FUNG</name>
<feature type="compositionally biased region" description="Basic residues" evidence="1">
    <location>
        <begin position="1"/>
        <end position="18"/>
    </location>
</feature>
<comment type="caution">
    <text evidence="2">The sequence shown here is derived from an EMBL/GenBank/DDBJ whole genome shotgun (WGS) entry which is preliminary data.</text>
</comment>
<feature type="compositionally biased region" description="Polar residues" evidence="1">
    <location>
        <begin position="19"/>
        <end position="40"/>
    </location>
</feature>
<dbReference type="Proteomes" id="UP000827284">
    <property type="component" value="Unassembled WGS sequence"/>
</dbReference>
<feature type="compositionally biased region" description="Polar residues" evidence="1">
    <location>
        <begin position="59"/>
        <end position="69"/>
    </location>
</feature>
<dbReference type="EMBL" id="BQFW01000006">
    <property type="protein sequence ID" value="GJJ71916.1"/>
    <property type="molecule type" value="Genomic_DNA"/>
</dbReference>